<dbReference type="Proteomes" id="UP000000321">
    <property type="component" value="Unassembled WGS sequence"/>
</dbReference>
<accession>Q1YL13</accession>
<feature type="region of interest" description="Disordered" evidence="1">
    <location>
        <begin position="157"/>
        <end position="181"/>
    </location>
</feature>
<sequence>MRRVSSAPVVSRQRDGSGHVTHAGQHPLERPGPEPEMLGQRPDDMQSDQGEQRVPEEGVVARQVIAAGEPGGEAEDRHGEEDCVKQAVSEPGEQRGPGRLVFGMRWASVDEPVEQAKRGGDQHERAEDDVGIAEQVRDLVEDLALECAVPEIDHELTLDPLGDDQSDDGPMEEDVEGGPVGPVACRGHDGELRGGERVSIRSAIGRCSRHCRNYTVS</sequence>
<dbReference type="AlphaFoldDB" id="Q1YL13"/>
<dbReference type="EMBL" id="AAPJ01000001">
    <property type="protein sequence ID" value="EAS50958.1"/>
    <property type="molecule type" value="Genomic_DNA"/>
</dbReference>
<comment type="caution">
    <text evidence="2">The sequence shown here is derived from an EMBL/GenBank/DDBJ whole genome shotgun (WGS) entry which is preliminary data.</text>
</comment>
<dbReference type="HOGENOM" id="CLU_1271107_0_0_5"/>
<evidence type="ECO:0000313" key="3">
    <source>
        <dbReference type="Proteomes" id="UP000000321"/>
    </source>
</evidence>
<reference evidence="2 3" key="1">
    <citation type="journal article" date="2008" name="Appl. Environ. Microbiol.">
        <title>Genomic insights into Mn(II) oxidation by the marine alphaproteobacterium Aurantimonas sp. strain SI85-9A1.</title>
        <authorList>
            <person name="Dick G.J."/>
            <person name="Podell S."/>
            <person name="Johnson H.A."/>
            <person name="Rivera-Espinoza Y."/>
            <person name="Bernier-Latmani R."/>
            <person name="McCarthy J.K."/>
            <person name="Torpey J.W."/>
            <person name="Clement B.G."/>
            <person name="Gaasterland T."/>
            <person name="Tebo B.M."/>
        </authorList>
    </citation>
    <scope>NUCLEOTIDE SEQUENCE [LARGE SCALE GENOMIC DNA]</scope>
    <source>
        <strain evidence="2 3">SI85-9A1</strain>
    </source>
</reference>
<feature type="compositionally biased region" description="Basic and acidic residues" evidence="1">
    <location>
        <begin position="74"/>
        <end position="84"/>
    </location>
</feature>
<keyword evidence="3" id="KW-1185">Reference proteome</keyword>
<feature type="compositionally biased region" description="Acidic residues" evidence="1">
    <location>
        <begin position="161"/>
        <end position="176"/>
    </location>
</feature>
<dbReference type="BioCyc" id="AURANTIMONAS:SI859A1_01763-MONOMER"/>
<evidence type="ECO:0000256" key="1">
    <source>
        <dbReference type="SAM" id="MobiDB-lite"/>
    </source>
</evidence>
<evidence type="ECO:0000313" key="2">
    <source>
        <dbReference type="EMBL" id="EAS50958.1"/>
    </source>
</evidence>
<name>Q1YL13_AURMS</name>
<gene>
    <name evidence="2" type="ORF">SI859A1_01763</name>
</gene>
<organism evidence="2 3">
    <name type="scientific">Aurantimonas manganoxydans (strain ATCC BAA-1229 / DSM 21871 / SI85-9A1)</name>
    <dbReference type="NCBI Taxonomy" id="287752"/>
    <lineage>
        <taxon>Bacteria</taxon>
        <taxon>Pseudomonadati</taxon>
        <taxon>Pseudomonadota</taxon>
        <taxon>Alphaproteobacteria</taxon>
        <taxon>Hyphomicrobiales</taxon>
        <taxon>Aurantimonadaceae</taxon>
        <taxon>Aurantimonas</taxon>
    </lineage>
</organism>
<proteinExistence type="predicted"/>
<protein>
    <submittedName>
        <fullName evidence="2">Uncharacterized protein</fullName>
    </submittedName>
</protein>
<feature type="region of interest" description="Disordered" evidence="1">
    <location>
        <begin position="1"/>
        <end position="99"/>
    </location>
</feature>